<comment type="caution">
    <text evidence="2">The sequence shown here is derived from an EMBL/GenBank/DDBJ whole genome shotgun (WGS) entry which is preliminary data.</text>
</comment>
<protein>
    <submittedName>
        <fullName evidence="2">Uncharacterized protein</fullName>
    </submittedName>
</protein>
<reference evidence="2" key="1">
    <citation type="submission" date="2023-03" db="EMBL/GenBank/DDBJ databases">
        <title>Massive genome expansion in bonnet fungi (Mycena s.s.) driven by repeated elements and novel gene families across ecological guilds.</title>
        <authorList>
            <consortium name="Lawrence Berkeley National Laboratory"/>
            <person name="Harder C.B."/>
            <person name="Miyauchi S."/>
            <person name="Viragh M."/>
            <person name="Kuo A."/>
            <person name="Thoen E."/>
            <person name="Andreopoulos B."/>
            <person name="Lu D."/>
            <person name="Skrede I."/>
            <person name="Drula E."/>
            <person name="Henrissat B."/>
            <person name="Morin E."/>
            <person name="Kohler A."/>
            <person name="Barry K."/>
            <person name="LaButti K."/>
            <person name="Morin E."/>
            <person name="Salamov A."/>
            <person name="Lipzen A."/>
            <person name="Mereny Z."/>
            <person name="Hegedus B."/>
            <person name="Baldrian P."/>
            <person name="Stursova M."/>
            <person name="Weitz H."/>
            <person name="Taylor A."/>
            <person name="Grigoriev I.V."/>
            <person name="Nagy L.G."/>
            <person name="Martin F."/>
            <person name="Kauserud H."/>
        </authorList>
    </citation>
    <scope>NUCLEOTIDE SEQUENCE</scope>
    <source>
        <strain evidence="2">CBHHK002</strain>
    </source>
</reference>
<evidence type="ECO:0000313" key="3">
    <source>
        <dbReference type="Proteomes" id="UP001218218"/>
    </source>
</evidence>
<name>A0AAD6ZJF8_9AGAR</name>
<dbReference type="InterPro" id="IPR032675">
    <property type="entry name" value="LRR_dom_sf"/>
</dbReference>
<feature type="compositionally biased region" description="Polar residues" evidence="1">
    <location>
        <begin position="15"/>
        <end position="24"/>
    </location>
</feature>
<sequence length="512" mass="56730">MARTKQSKAKESKPKQTVSLTPSAQDECLRNSDLLDQIFRFVPPSSESGEADMNAARKTLYSAALISRTLSYSALKVLWHRLDNLLPLLRLLPTFKRSGSFYVLPGVVDDAAWEVFDRHAAYVREILYQRSAPVNPVVYVRLAMHKAVLLPNLSRFDCPGANLSPGPDLVLFTSPLLVSLRLEAETRSDTDPETFLNMLSVVAAPLAHLTLANYPNSVLSSCTLFQKLQSINLTSLGGPVVTSAFHDLGSLPVLESLTTDLEGWDKVNFESIAPGTMFRALKRLHISGGAQGTIPLLLARIGSNSVVSISVFLSHYYRYGKPDNSEDFAAIAESISSRWPITLAHLNLRGVRCAPEDFSALQGATKIQTLELRQSLQGSLTDARVLAIFRTWSELTSLTIDGAEADMEVLICLAEHCTALRALHIAFFPDPLPELSTTPVLVRALTELRFLPTTKRDYHWHQVDLHLLARHLDRLFPQVVSIVGQGGSHKWNEVAKLVSMCQDVRRTAWDQK</sequence>
<dbReference type="Proteomes" id="UP001218218">
    <property type="component" value="Unassembled WGS sequence"/>
</dbReference>
<dbReference type="SUPFAM" id="SSF52047">
    <property type="entry name" value="RNI-like"/>
    <property type="match status" value="1"/>
</dbReference>
<dbReference type="Gene3D" id="3.80.10.10">
    <property type="entry name" value="Ribonuclease Inhibitor"/>
    <property type="match status" value="1"/>
</dbReference>
<evidence type="ECO:0000256" key="1">
    <source>
        <dbReference type="SAM" id="MobiDB-lite"/>
    </source>
</evidence>
<gene>
    <name evidence="2" type="ORF">DFH08DRAFT_886312</name>
</gene>
<organism evidence="2 3">
    <name type="scientific">Mycena albidolilacea</name>
    <dbReference type="NCBI Taxonomy" id="1033008"/>
    <lineage>
        <taxon>Eukaryota</taxon>
        <taxon>Fungi</taxon>
        <taxon>Dikarya</taxon>
        <taxon>Basidiomycota</taxon>
        <taxon>Agaricomycotina</taxon>
        <taxon>Agaricomycetes</taxon>
        <taxon>Agaricomycetidae</taxon>
        <taxon>Agaricales</taxon>
        <taxon>Marasmiineae</taxon>
        <taxon>Mycenaceae</taxon>
        <taxon>Mycena</taxon>
    </lineage>
</organism>
<feature type="region of interest" description="Disordered" evidence="1">
    <location>
        <begin position="1"/>
        <end position="24"/>
    </location>
</feature>
<proteinExistence type="predicted"/>
<evidence type="ECO:0000313" key="2">
    <source>
        <dbReference type="EMBL" id="KAJ7325860.1"/>
    </source>
</evidence>
<accession>A0AAD6ZJF8</accession>
<dbReference type="EMBL" id="JARIHO010000043">
    <property type="protein sequence ID" value="KAJ7325860.1"/>
    <property type="molecule type" value="Genomic_DNA"/>
</dbReference>
<keyword evidence="3" id="KW-1185">Reference proteome</keyword>
<dbReference type="AlphaFoldDB" id="A0AAD6ZJF8"/>